<reference evidence="2 3" key="1">
    <citation type="submission" date="2023-08" db="EMBL/GenBank/DDBJ databases">
        <authorList>
            <person name="Palmer J.M."/>
        </authorList>
    </citation>
    <scope>NUCLEOTIDE SEQUENCE [LARGE SCALE GENOMIC DNA]</scope>
    <source>
        <strain evidence="2 3">TWF481</strain>
    </source>
</reference>
<dbReference type="InterPro" id="IPR052396">
    <property type="entry name" value="Meiotic_Drive_Suppr_Kinase"/>
</dbReference>
<dbReference type="Proteomes" id="UP001370758">
    <property type="component" value="Unassembled WGS sequence"/>
</dbReference>
<dbReference type="InterPro" id="IPR011009">
    <property type="entry name" value="Kinase-like_dom_sf"/>
</dbReference>
<organism evidence="2 3">
    <name type="scientific">Arthrobotrys musiformis</name>
    <dbReference type="NCBI Taxonomy" id="47236"/>
    <lineage>
        <taxon>Eukaryota</taxon>
        <taxon>Fungi</taxon>
        <taxon>Dikarya</taxon>
        <taxon>Ascomycota</taxon>
        <taxon>Pezizomycotina</taxon>
        <taxon>Orbiliomycetes</taxon>
        <taxon>Orbiliales</taxon>
        <taxon>Orbiliaceae</taxon>
        <taxon>Arthrobotrys</taxon>
    </lineage>
</organism>
<evidence type="ECO:0000313" key="2">
    <source>
        <dbReference type="EMBL" id="KAK6507777.1"/>
    </source>
</evidence>
<proteinExistence type="predicted"/>
<dbReference type="SUPFAM" id="SSF56112">
    <property type="entry name" value="Protein kinase-like (PK-like)"/>
    <property type="match status" value="1"/>
</dbReference>
<keyword evidence="3" id="KW-1185">Reference proteome</keyword>
<sequence>MTFNNLIFGALCNYEVLYLFQRTGDNGLRVSCPFRYNGRGVQSPVAALTYICHRVASEEYFHYSPVEVAPRGTHTFILDEVDVEGTWREGLEVSWPKMKLRLSGPGRKNIATAMSGEIWPKEGLEFRYSSSAFFKVYDITKQSNLDLANKETNAYNSLHSLQGRYIPRLYAAGSTWKALKILVVENCGVTASNENMTEELWSQAEQALVAFHKQGFIHGDIRIDNFVVAKGVIKVVDLGACRRGTSAEQAAELAELAEAKRDWQLEKEVGVYIP</sequence>
<dbReference type="GO" id="GO:0004672">
    <property type="term" value="F:protein kinase activity"/>
    <property type="evidence" value="ECO:0007669"/>
    <property type="project" value="InterPro"/>
</dbReference>
<protein>
    <recommendedName>
        <fullName evidence="1">Protein kinase domain-containing protein</fullName>
    </recommendedName>
</protein>
<accession>A0AAV9WG22</accession>
<feature type="domain" description="Protein kinase" evidence="1">
    <location>
        <begin position="63"/>
        <end position="274"/>
    </location>
</feature>
<dbReference type="PROSITE" id="PS50011">
    <property type="entry name" value="PROTEIN_KINASE_DOM"/>
    <property type="match status" value="1"/>
</dbReference>
<dbReference type="PANTHER" id="PTHR37171:SF1">
    <property type="entry name" value="SERINE_THREONINE-PROTEIN KINASE YRZF-RELATED"/>
    <property type="match status" value="1"/>
</dbReference>
<dbReference type="InterPro" id="IPR000719">
    <property type="entry name" value="Prot_kinase_dom"/>
</dbReference>
<dbReference type="GO" id="GO:0005524">
    <property type="term" value="F:ATP binding"/>
    <property type="evidence" value="ECO:0007669"/>
    <property type="project" value="InterPro"/>
</dbReference>
<gene>
    <name evidence="2" type="ORF">TWF481_006200</name>
</gene>
<name>A0AAV9WG22_9PEZI</name>
<evidence type="ECO:0000259" key="1">
    <source>
        <dbReference type="PROSITE" id="PS50011"/>
    </source>
</evidence>
<comment type="caution">
    <text evidence="2">The sequence shown here is derived from an EMBL/GenBank/DDBJ whole genome shotgun (WGS) entry which is preliminary data.</text>
</comment>
<dbReference type="Gene3D" id="1.10.510.10">
    <property type="entry name" value="Transferase(Phosphotransferase) domain 1"/>
    <property type="match status" value="1"/>
</dbReference>
<evidence type="ECO:0000313" key="3">
    <source>
        <dbReference type="Proteomes" id="UP001370758"/>
    </source>
</evidence>
<dbReference type="PANTHER" id="PTHR37171">
    <property type="entry name" value="SERINE/THREONINE-PROTEIN KINASE YRZF-RELATED"/>
    <property type="match status" value="1"/>
</dbReference>
<dbReference type="EMBL" id="JAVHJL010000003">
    <property type="protein sequence ID" value="KAK6507777.1"/>
    <property type="molecule type" value="Genomic_DNA"/>
</dbReference>
<dbReference type="AlphaFoldDB" id="A0AAV9WG22"/>